<keyword evidence="1" id="KW-0808">Transferase</keyword>
<feature type="binding site" evidence="1">
    <location>
        <position position="77"/>
    </location>
    <ligand>
        <name>Mg(2+)</name>
        <dbReference type="ChEBI" id="CHEBI:18420"/>
        <label>3</label>
    </ligand>
</feature>
<feature type="binding site" evidence="1">
    <location>
        <position position="77"/>
    </location>
    <ligand>
        <name>Mg(2+)</name>
        <dbReference type="ChEBI" id="CHEBI:18420"/>
        <label>4</label>
    </ligand>
</feature>
<feature type="binding site" evidence="1">
    <location>
        <position position="47"/>
    </location>
    <ligand>
        <name>Mg(2+)</name>
        <dbReference type="ChEBI" id="CHEBI:18420"/>
        <label>1</label>
    </ligand>
</feature>
<feature type="binding site" evidence="1">
    <location>
        <position position="48"/>
    </location>
    <ligand>
        <name>Mg(2+)</name>
        <dbReference type="ChEBI" id="CHEBI:18420"/>
        <label>2</label>
    </ligand>
</feature>
<comment type="catalytic activity">
    <reaction evidence="1">
        <text>thiamine phosphate + ATP = thiamine diphosphate + ADP</text>
        <dbReference type="Rhea" id="RHEA:15913"/>
        <dbReference type="ChEBI" id="CHEBI:30616"/>
        <dbReference type="ChEBI" id="CHEBI:37575"/>
        <dbReference type="ChEBI" id="CHEBI:58937"/>
        <dbReference type="ChEBI" id="CHEBI:456216"/>
        <dbReference type="EC" id="2.7.4.16"/>
    </reaction>
</comment>
<keyword evidence="1 4" id="KW-0418">Kinase</keyword>
<dbReference type="GO" id="GO:0009228">
    <property type="term" value="P:thiamine biosynthetic process"/>
    <property type="evidence" value="ECO:0007669"/>
    <property type="project" value="UniProtKB-KW"/>
</dbReference>
<dbReference type="PANTHER" id="PTHR30270:SF0">
    <property type="entry name" value="THIAMINE-MONOPHOSPHATE KINASE"/>
    <property type="match status" value="1"/>
</dbReference>
<dbReference type="CDD" id="cd02194">
    <property type="entry name" value="ThiL"/>
    <property type="match status" value="1"/>
</dbReference>
<name>A0A7J4IVK4_9ARCH</name>
<dbReference type="PANTHER" id="PTHR30270">
    <property type="entry name" value="THIAMINE-MONOPHOSPHATE KINASE"/>
    <property type="match status" value="1"/>
</dbReference>
<feature type="binding site" evidence="1">
    <location>
        <position position="77"/>
    </location>
    <ligand>
        <name>Mg(2+)</name>
        <dbReference type="ChEBI" id="CHEBI:18420"/>
        <label>2</label>
    </ligand>
</feature>
<feature type="binding site" evidence="1">
    <location>
        <begin position="124"/>
        <end position="125"/>
    </location>
    <ligand>
        <name>ATP</name>
        <dbReference type="ChEBI" id="CHEBI:30616"/>
    </ligand>
</feature>
<feature type="binding site" evidence="1">
    <location>
        <position position="291"/>
    </location>
    <ligand>
        <name>substrate</name>
    </ligand>
</feature>
<sequence>MDLSELGGEFAFINRIAVKPRLKSVVVGIGDDAAVVRAGNRLLAITTDMLVERDHFSLEYFTPRQLGIKAMESNVSDIAAMGAKPLYAFISICLPKSATVEFIDGFYAGVYESAGRHGADVLGGDTTHGDTIVVNIALIGEIQNPKIRKTLQIPKNSKKMITSAASNSQIAKMLPLRSNAKEGDLIFVTGHLGASAAGLKLFLKKTEGFDFVKKKHLEPSARMDLSQRIAKIANAMEDVSDGLASEVRNICLASKKGAVIYAQNVPVAKETKAAASACGNDALDYALFGGEDFELVFTVPEKFKSKAQKLGTLVGKVTKGGGVFLEKNGVVAELKRFGYDHFA</sequence>
<keyword evidence="1" id="KW-0784">Thiamine biosynthesis</keyword>
<feature type="domain" description="PurM-like C-terminal" evidence="3">
    <location>
        <begin position="181"/>
        <end position="325"/>
    </location>
</feature>
<evidence type="ECO:0000259" key="3">
    <source>
        <dbReference type="Pfam" id="PF02769"/>
    </source>
</evidence>
<evidence type="ECO:0000256" key="1">
    <source>
        <dbReference type="HAMAP-Rule" id="MF_02128"/>
    </source>
</evidence>
<feature type="binding site" evidence="1">
    <location>
        <position position="55"/>
    </location>
    <ligand>
        <name>substrate</name>
    </ligand>
</feature>
<evidence type="ECO:0000313" key="4">
    <source>
        <dbReference type="EMBL" id="HIH09551.1"/>
    </source>
</evidence>
<dbReference type="GO" id="GO:0000287">
    <property type="term" value="F:magnesium ion binding"/>
    <property type="evidence" value="ECO:0007669"/>
    <property type="project" value="UniProtKB-UniRule"/>
</dbReference>
<dbReference type="AlphaFoldDB" id="A0A7J4IVK4"/>
<feature type="binding site" evidence="1">
    <location>
        <position position="339"/>
    </location>
    <ligand>
        <name>substrate</name>
    </ligand>
</feature>
<proteinExistence type="inferred from homology"/>
<dbReference type="EC" id="2.7.4.16" evidence="1"/>
<feature type="binding site" evidence="1">
    <location>
        <position position="32"/>
    </location>
    <ligand>
        <name>Mg(2+)</name>
        <dbReference type="ChEBI" id="CHEBI:18420"/>
        <label>3</label>
    </ligand>
</feature>
<protein>
    <recommendedName>
        <fullName evidence="1">Thiamine-monophosphate kinase</fullName>
        <shortName evidence="1">TMP kinase</shortName>
        <shortName evidence="1">Thiamine-phosphate kinase</shortName>
        <ecNumber evidence="1">2.7.4.16</ecNumber>
    </recommendedName>
</protein>
<keyword evidence="1" id="KW-0067">ATP-binding</keyword>
<feature type="binding site" evidence="1">
    <location>
        <position position="125"/>
    </location>
    <ligand>
        <name>Mg(2+)</name>
        <dbReference type="ChEBI" id="CHEBI:18420"/>
        <label>1</label>
    </ligand>
</feature>
<dbReference type="InterPro" id="IPR036921">
    <property type="entry name" value="PurM-like_N_sf"/>
</dbReference>
<dbReference type="InterPro" id="IPR010918">
    <property type="entry name" value="PurM-like_C_dom"/>
</dbReference>
<dbReference type="GO" id="GO:0009030">
    <property type="term" value="F:thiamine-phosphate kinase activity"/>
    <property type="evidence" value="ECO:0007669"/>
    <property type="project" value="UniProtKB-UniRule"/>
</dbReference>
<feature type="binding site" evidence="1">
    <location>
        <position position="32"/>
    </location>
    <ligand>
        <name>Mg(2+)</name>
        <dbReference type="ChEBI" id="CHEBI:18420"/>
        <label>4</label>
    </ligand>
</feature>
<dbReference type="InterPro" id="IPR036676">
    <property type="entry name" value="PurM-like_C_sf"/>
</dbReference>
<dbReference type="Gene3D" id="3.90.650.10">
    <property type="entry name" value="PurM-like C-terminal domain"/>
    <property type="match status" value="1"/>
</dbReference>
<dbReference type="Gene3D" id="3.30.1330.10">
    <property type="entry name" value="PurM-like, N-terminal domain"/>
    <property type="match status" value="1"/>
</dbReference>
<comment type="function">
    <text evidence="1">Catalyzes the ATP-dependent phosphorylation of thiamine-monophosphate (TMP) to form thiamine-pyrophosphate (TPP), the active form of vitamin B1.</text>
</comment>
<dbReference type="GO" id="GO:0009229">
    <property type="term" value="P:thiamine diphosphate biosynthetic process"/>
    <property type="evidence" value="ECO:0007669"/>
    <property type="project" value="UniProtKB-UniRule"/>
</dbReference>
<feature type="binding site" evidence="1">
    <location>
        <position position="48"/>
    </location>
    <ligand>
        <name>Mg(2+)</name>
        <dbReference type="ChEBI" id="CHEBI:18420"/>
        <label>1</label>
    </ligand>
</feature>
<dbReference type="UniPathway" id="UPA00060">
    <property type="reaction ID" value="UER00142"/>
</dbReference>
<keyword evidence="1" id="KW-0547">Nucleotide-binding</keyword>
<dbReference type="Pfam" id="PF00586">
    <property type="entry name" value="AIRS"/>
    <property type="match status" value="1"/>
</dbReference>
<keyword evidence="1" id="KW-0460">Magnesium</keyword>
<feature type="binding site" evidence="1">
    <location>
        <position position="177"/>
    </location>
    <ligand>
        <name>ATP</name>
        <dbReference type="ChEBI" id="CHEBI:30616"/>
    </ligand>
</feature>
<dbReference type="SUPFAM" id="SSF55326">
    <property type="entry name" value="PurM N-terminal domain-like"/>
    <property type="match status" value="1"/>
</dbReference>
<reference evidence="5" key="1">
    <citation type="journal article" date="2020" name="bioRxiv">
        <title>A rank-normalized archaeal taxonomy based on genome phylogeny resolves widespread incomplete and uneven classifications.</title>
        <authorList>
            <person name="Rinke C."/>
            <person name="Chuvochina M."/>
            <person name="Mussig A.J."/>
            <person name="Chaumeil P.-A."/>
            <person name="Waite D.W."/>
            <person name="Whitman W.B."/>
            <person name="Parks D.H."/>
            <person name="Hugenholtz P."/>
        </authorList>
    </citation>
    <scope>NUCLEOTIDE SEQUENCE [LARGE SCALE GENOMIC DNA]</scope>
</reference>
<feature type="binding site" evidence="1">
    <location>
        <position position="241"/>
    </location>
    <ligand>
        <name>Mg(2+)</name>
        <dbReference type="ChEBI" id="CHEBI:18420"/>
        <label>5</label>
    </ligand>
</feature>
<gene>
    <name evidence="1" type="primary">thiL</name>
    <name evidence="4" type="ORF">HA254_02665</name>
</gene>
<dbReference type="HAMAP" id="MF_02128">
    <property type="entry name" value="TMP_kinase"/>
    <property type="match status" value="1"/>
</dbReference>
<dbReference type="Pfam" id="PF02769">
    <property type="entry name" value="AIRS_C"/>
    <property type="match status" value="1"/>
</dbReference>
<feature type="binding site" evidence="1">
    <location>
        <position position="240"/>
    </location>
    <ligand>
        <name>ATP</name>
        <dbReference type="ChEBI" id="CHEBI:30616"/>
    </ligand>
</feature>
<feature type="domain" description="PurM-like N-terminal" evidence="2">
    <location>
        <begin position="30"/>
        <end position="142"/>
    </location>
</feature>
<dbReference type="InterPro" id="IPR016188">
    <property type="entry name" value="PurM-like_N"/>
</dbReference>
<comment type="caution">
    <text evidence="4">The sequence shown here is derived from an EMBL/GenBank/DDBJ whole genome shotgun (WGS) entry which is preliminary data.</text>
</comment>
<dbReference type="PIRSF" id="PIRSF005303">
    <property type="entry name" value="Thiam_monoph_kin"/>
    <property type="match status" value="1"/>
</dbReference>
<comment type="pathway">
    <text evidence="1">Cofactor biosynthesis; thiamine diphosphate biosynthesis; thiamine diphosphate from thiamine phosphate: step 1/1.</text>
</comment>
<feature type="binding site" evidence="1">
    <location>
        <position position="238"/>
    </location>
    <ligand>
        <name>Mg(2+)</name>
        <dbReference type="ChEBI" id="CHEBI:18420"/>
        <label>3</label>
    </ligand>
</feature>
<keyword evidence="1" id="KW-0479">Metal-binding</keyword>
<organism evidence="4 5">
    <name type="scientific">Candidatus Iainarchaeum sp</name>
    <dbReference type="NCBI Taxonomy" id="3101447"/>
    <lineage>
        <taxon>Archaea</taxon>
        <taxon>Candidatus Iainarchaeota</taxon>
        <taxon>Candidatus Iainarchaeia</taxon>
        <taxon>Candidatus Iainarchaeales</taxon>
        <taxon>Candidatus Iainarchaeaceae</taxon>
        <taxon>Candidatus Iainarchaeum</taxon>
    </lineage>
</organism>
<dbReference type="SUPFAM" id="SSF56042">
    <property type="entry name" value="PurM C-terminal domain-like"/>
    <property type="match status" value="1"/>
</dbReference>
<evidence type="ECO:0000313" key="5">
    <source>
        <dbReference type="Proteomes" id="UP000565078"/>
    </source>
</evidence>
<feature type="binding site" evidence="1">
    <location>
        <position position="46"/>
    </location>
    <ligand>
        <name>Mg(2+)</name>
        <dbReference type="ChEBI" id="CHEBI:18420"/>
        <label>4</label>
    </ligand>
</feature>
<dbReference type="Proteomes" id="UP000565078">
    <property type="component" value="Unassembled WGS sequence"/>
</dbReference>
<dbReference type="EMBL" id="DUGC01000046">
    <property type="protein sequence ID" value="HIH09551.1"/>
    <property type="molecule type" value="Genomic_DNA"/>
</dbReference>
<evidence type="ECO:0000259" key="2">
    <source>
        <dbReference type="Pfam" id="PF00586"/>
    </source>
</evidence>
<comment type="similarity">
    <text evidence="1">Belongs to the thiamine-monophosphate kinase family.</text>
</comment>
<dbReference type="GO" id="GO:0005524">
    <property type="term" value="F:ATP binding"/>
    <property type="evidence" value="ECO:0007669"/>
    <property type="project" value="UniProtKB-UniRule"/>
</dbReference>
<accession>A0A7J4IVK4</accession>
<feature type="binding site" evidence="1">
    <location>
        <position position="107"/>
    </location>
    <ligand>
        <name>ATP</name>
        <dbReference type="ChEBI" id="CHEBI:30616"/>
    </ligand>
</feature>
<comment type="miscellaneous">
    <text evidence="1">Reaction mechanism of ThiL seems to utilize a direct, inline transfer of the gamma-phosphate of ATP to TMP rather than a phosphorylated enzyme intermediate.</text>
</comment>
<dbReference type="InterPro" id="IPR006283">
    <property type="entry name" value="ThiL-like"/>
</dbReference>